<comment type="caution">
    <text evidence="1">The sequence shown here is derived from an EMBL/GenBank/DDBJ whole genome shotgun (WGS) entry which is preliminary data.</text>
</comment>
<dbReference type="Proteomes" id="UP001567538">
    <property type="component" value="Unassembled WGS sequence"/>
</dbReference>
<name>A0ABD1FZZ9_SALDI</name>
<sequence>MYTSEGLGCDTDVPEVLAQEFFTSFRFKNTTDLQKKSISFRLFGTEMRMSLTEWSVRLGLYNEQQTAEGEWFGRDIRKPKANPNFDPQAI</sequence>
<gene>
    <name evidence="1" type="ORF">AAHA92_29153</name>
</gene>
<organism evidence="1 2">
    <name type="scientific">Salvia divinorum</name>
    <name type="common">Maria pastora</name>
    <name type="synonym">Diviner's sage</name>
    <dbReference type="NCBI Taxonomy" id="28513"/>
    <lineage>
        <taxon>Eukaryota</taxon>
        <taxon>Viridiplantae</taxon>
        <taxon>Streptophyta</taxon>
        <taxon>Embryophyta</taxon>
        <taxon>Tracheophyta</taxon>
        <taxon>Spermatophyta</taxon>
        <taxon>Magnoliopsida</taxon>
        <taxon>eudicotyledons</taxon>
        <taxon>Gunneridae</taxon>
        <taxon>Pentapetalae</taxon>
        <taxon>asterids</taxon>
        <taxon>lamiids</taxon>
        <taxon>Lamiales</taxon>
        <taxon>Lamiaceae</taxon>
        <taxon>Nepetoideae</taxon>
        <taxon>Mentheae</taxon>
        <taxon>Salviinae</taxon>
        <taxon>Salvia</taxon>
        <taxon>Salvia subgen. Calosphace</taxon>
    </lineage>
</organism>
<dbReference type="AlphaFoldDB" id="A0ABD1FZZ9"/>
<accession>A0ABD1FZZ9</accession>
<evidence type="ECO:0000313" key="1">
    <source>
        <dbReference type="EMBL" id="KAL1536513.1"/>
    </source>
</evidence>
<protein>
    <submittedName>
        <fullName evidence="1">Uncharacterized protein</fullName>
    </submittedName>
</protein>
<proteinExistence type="predicted"/>
<keyword evidence="2" id="KW-1185">Reference proteome</keyword>
<reference evidence="1 2" key="1">
    <citation type="submission" date="2024-06" db="EMBL/GenBank/DDBJ databases">
        <title>A chromosome level genome sequence of Diviner's sage (Salvia divinorum).</title>
        <authorList>
            <person name="Ford S.A."/>
            <person name="Ro D.-K."/>
            <person name="Ness R.W."/>
            <person name="Phillips M.A."/>
        </authorList>
    </citation>
    <scope>NUCLEOTIDE SEQUENCE [LARGE SCALE GENOMIC DNA]</scope>
    <source>
        <strain evidence="1">SAF-2024a</strain>
        <tissue evidence="1">Leaf</tissue>
    </source>
</reference>
<evidence type="ECO:0000313" key="2">
    <source>
        <dbReference type="Proteomes" id="UP001567538"/>
    </source>
</evidence>
<dbReference type="EMBL" id="JBEAFC010000011">
    <property type="protein sequence ID" value="KAL1536513.1"/>
    <property type="molecule type" value="Genomic_DNA"/>
</dbReference>